<dbReference type="UniPathway" id="UPA00028">
    <property type="reaction ID" value="UER00005"/>
</dbReference>
<dbReference type="GO" id="GO:0004592">
    <property type="term" value="F:pantoate-beta-alanine ligase activity"/>
    <property type="evidence" value="ECO:0007669"/>
    <property type="project" value="UniProtKB-UniRule"/>
</dbReference>
<gene>
    <name evidence="8" type="primary">panC</name>
    <name evidence="9" type="ORF">EV663_10412</name>
</gene>
<dbReference type="PANTHER" id="PTHR21299">
    <property type="entry name" value="CYTIDYLATE KINASE/PANTOATE-BETA-ALANINE LIGASE"/>
    <property type="match status" value="1"/>
</dbReference>
<keyword evidence="10" id="KW-1185">Reference proteome</keyword>
<dbReference type="CDD" id="cd00560">
    <property type="entry name" value="PanC"/>
    <property type="match status" value="1"/>
</dbReference>
<comment type="pathway">
    <text evidence="1 8">Cofactor biosynthesis; (R)-pantothenate biosynthesis; (R)-pantothenate from (R)-pantoate and beta-alanine: step 1/1.</text>
</comment>
<dbReference type="InterPro" id="IPR004821">
    <property type="entry name" value="Cyt_trans-like"/>
</dbReference>
<dbReference type="GO" id="GO:0005524">
    <property type="term" value="F:ATP binding"/>
    <property type="evidence" value="ECO:0007669"/>
    <property type="project" value="UniProtKB-KW"/>
</dbReference>
<dbReference type="NCBIfam" id="TIGR00125">
    <property type="entry name" value="cyt_tran_rel"/>
    <property type="match status" value="1"/>
</dbReference>
<dbReference type="Proteomes" id="UP000295050">
    <property type="component" value="Unassembled WGS sequence"/>
</dbReference>
<evidence type="ECO:0000256" key="5">
    <source>
        <dbReference type="ARBA" id="ARBA00022741"/>
    </source>
</evidence>
<keyword evidence="5 8" id="KW-0547">Nucleotide-binding</keyword>
<accession>A0A4R2RP15</accession>
<evidence type="ECO:0000313" key="9">
    <source>
        <dbReference type="EMBL" id="TCP61561.1"/>
    </source>
</evidence>
<protein>
    <recommendedName>
        <fullName evidence="8">Pantothenate synthetase</fullName>
        <shortName evidence="8">PS</shortName>
        <ecNumber evidence="8">6.3.2.1</ecNumber>
    </recommendedName>
    <alternativeName>
        <fullName evidence="8">Pantoate--beta-alanine ligase</fullName>
    </alternativeName>
    <alternativeName>
        <fullName evidence="8">Pantoate-activating enzyme</fullName>
    </alternativeName>
</protein>
<evidence type="ECO:0000313" key="10">
    <source>
        <dbReference type="Proteomes" id="UP000295050"/>
    </source>
</evidence>
<evidence type="ECO:0000256" key="1">
    <source>
        <dbReference type="ARBA" id="ARBA00004990"/>
    </source>
</evidence>
<evidence type="ECO:0000256" key="2">
    <source>
        <dbReference type="ARBA" id="ARBA00009256"/>
    </source>
</evidence>
<evidence type="ECO:0000256" key="8">
    <source>
        <dbReference type="HAMAP-Rule" id="MF_00158"/>
    </source>
</evidence>
<comment type="subunit">
    <text evidence="8">Homodimer.</text>
</comment>
<evidence type="ECO:0000256" key="3">
    <source>
        <dbReference type="ARBA" id="ARBA00022598"/>
    </source>
</evidence>
<dbReference type="InterPro" id="IPR014729">
    <property type="entry name" value="Rossmann-like_a/b/a_fold"/>
</dbReference>
<feature type="binding site" evidence="8">
    <location>
        <position position="63"/>
    </location>
    <ligand>
        <name>(R)-pantoate</name>
        <dbReference type="ChEBI" id="CHEBI:15980"/>
    </ligand>
</feature>
<dbReference type="GO" id="GO:0015940">
    <property type="term" value="P:pantothenate biosynthetic process"/>
    <property type="evidence" value="ECO:0007669"/>
    <property type="project" value="UniProtKB-UniRule"/>
</dbReference>
<dbReference type="SUPFAM" id="SSF52374">
    <property type="entry name" value="Nucleotidylyl transferase"/>
    <property type="match status" value="1"/>
</dbReference>
<comment type="function">
    <text evidence="8">Catalyzes the condensation of pantoate with beta-alanine in an ATP-dependent reaction via a pantoyl-adenylate intermediate.</text>
</comment>
<comment type="similarity">
    <text evidence="2 8">Belongs to the pantothenate synthetase family.</text>
</comment>
<dbReference type="PANTHER" id="PTHR21299:SF1">
    <property type="entry name" value="PANTOATE--BETA-ALANINE LIGASE"/>
    <property type="match status" value="1"/>
</dbReference>
<feature type="binding site" evidence="8">
    <location>
        <begin position="32"/>
        <end position="39"/>
    </location>
    <ligand>
        <name>ATP</name>
        <dbReference type="ChEBI" id="CHEBI:30616"/>
    </ligand>
</feature>
<dbReference type="EMBL" id="SLXU01000004">
    <property type="protein sequence ID" value="TCP61561.1"/>
    <property type="molecule type" value="Genomic_DNA"/>
</dbReference>
<feature type="binding site" evidence="8">
    <location>
        <position position="178"/>
    </location>
    <ligand>
        <name>ATP</name>
        <dbReference type="ChEBI" id="CHEBI:30616"/>
    </ligand>
</feature>
<comment type="miscellaneous">
    <text evidence="8">The reaction proceeds by a bi uni uni bi ping pong mechanism.</text>
</comment>
<feature type="active site" description="Proton donor" evidence="8">
    <location>
        <position position="39"/>
    </location>
</feature>
<dbReference type="HAMAP" id="MF_00158">
    <property type="entry name" value="PanC"/>
    <property type="match status" value="1"/>
</dbReference>
<dbReference type="InterPro" id="IPR003721">
    <property type="entry name" value="Pantoate_ligase"/>
</dbReference>
<feature type="binding site" evidence="8">
    <location>
        <position position="155"/>
    </location>
    <ligand>
        <name>(R)-pantoate</name>
        <dbReference type="ChEBI" id="CHEBI:15980"/>
    </ligand>
</feature>
<feature type="binding site" evidence="8">
    <location>
        <begin position="149"/>
        <end position="152"/>
    </location>
    <ligand>
        <name>ATP</name>
        <dbReference type="ChEBI" id="CHEBI:30616"/>
    </ligand>
</feature>
<organism evidence="9 10">
    <name type="scientific">Rhodovulum bhavnagarense</name>
    <dbReference type="NCBI Taxonomy" id="992286"/>
    <lineage>
        <taxon>Bacteria</taxon>
        <taxon>Pseudomonadati</taxon>
        <taxon>Pseudomonadota</taxon>
        <taxon>Alphaproteobacteria</taxon>
        <taxon>Rhodobacterales</taxon>
        <taxon>Paracoccaceae</taxon>
        <taxon>Rhodovulum</taxon>
    </lineage>
</organism>
<keyword evidence="3 8" id="KW-0436">Ligase</keyword>
<dbReference type="AlphaFoldDB" id="A0A4R2RP15"/>
<dbReference type="OrthoDB" id="9773087at2"/>
<dbReference type="GO" id="GO:0005829">
    <property type="term" value="C:cytosol"/>
    <property type="evidence" value="ECO:0007669"/>
    <property type="project" value="TreeGrafter"/>
</dbReference>
<sequence>MSAPILRRLSDLRSLSAQWRGEGARVAVVPTMGALHEGHLSLVRAARAGADRVIVTIFVNPRQFDNPDDLAGYPRTEERDASLLAPFAVDAIYAPGPDEVYPGGFATTVSVAGLTDRLCGAHRPGHFDGVTTVVAKLFNQTQAELAYFGEKDFQQLAVVRRMARDLDIAVDIIGCPTVREADGLALSSRNQRLTGAARAAAPALYAALRGAGRTIESGLPVAGALDKARAAILSGGFEAVDYVELCAADSLVPLDRLDRPARLLAAAHLAGVRLIDNIALSQA</sequence>
<reference evidence="9 10" key="1">
    <citation type="submission" date="2019-03" db="EMBL/GenBank/DDBJ databases">
        <title>Genomic Encyclopedia of Type Strains, Phase IV (KMG-IV): sequencing the most valuable type-strain genomes for metagenomic binning, comparative biology and taxonomic classification.</title>
        <authorList>
            <person name="Goeker M."/>
        </authorList>
    </citation>
    <scope>NUCLEOTIDE SEQUENCE [LARGE SCALE GENOMIC DNA]</scope>
    <source>
        <strain evidence="9 10">DSM 24766</strain>
    </source>
</reference>
<evidence type="ECO:0000256" key="4">
    <source>
        <dbReference type="ARBA" id="ARBA00022655"/>
    </source>
</evidence>
<proteinExistence type="inferred from homology"/>
<dbReference type="InterPro" id="IPR042176">
    <property type="entry name" value="Pantoate_ligase_C"/>
</dbReference>
<dbReference type="Gene3D" id="3.30.1300.10">
    <property type="entry name" value="Pantoate-beta-alanine ligase, C-terminal domain"/>
    <property type="match status" value="1"/>
</dbReference>
<feature type="binding site" evidence="8">
    <location>
        <begin position="186"/>
        <end position="189"/>
    </location>
    <ligand>
        <name>ATP</name>
        <dbReference type="ChEBI" id="CHEBI:30616"/>
    </ligand>
</feature>
<dbReference type="Gene3D" id="3.40.50.620">
    <property type="entry name" value="HUPs"/>
    <property type="match status" value="1"/>
</dbReference>
<evidence type="ECO:0000256" key="7">
    <source>
        <dbReference type="ARBA" id="ARBA00048258"/>
    </source>
</evidence>
<feature type="binding site" evidence="8">
    <location>
        <position position="63"/>
    </location>
    <ligand>
        <name>beta-alanine</name>
        <dbReference type="ChEBI" id="CHEBI:57966"/>
    </ligand>
</feature>
<dbReference type="Pfam" id="PF02569">
    <property type="entry name" value="Pantoate_ligase"/>
    <property type="match status" value="1"/>
</dbReference>
<dbReference type="RefSeq" id="WP_132950909.1">
    <property type="nucleotide sequence ID" value="NZ_SLXU01000004.1"/>
</dbReference>
<dbReference type="NCBIfam" id="TIGR00018">
    <property type="entry name" value="panC"/>
    <property type="match status" value="1"/>
</dbReference>
<dbReference type="EC" id="6.3.2.1" evidence="8"/>
<keyword evidence="8" id="KW-0963">Cytoplasm</keyword>
<comment type="caution">
    <text evidence="9">The sequence shown here is derived from an EMBL/GenBank/DDBJ whole genome shotgun (WGS) entry which is preliminary data.</text>
</comment>
<comment type="catalytic activity">
    <reaction evidence="7 8">
        <text>(R)-pantoate + beta-alanine + ATP = (R)-pantothenate + AMP + diphosphate + H(+)</text>
        <dbReference type="Rhea" id="RHEA:10912"/>
        <dbReference type="ChEBI" id="CHEBI:15378"/>
        <dbReference type="ChEBI" id="CHEBI:15980"/>
        <dbReference type="ChEBI" id="CHEBI:29032"/>
        <dbReference type="ChEBI" id="CHEBI:30616"/>
        <dbReference type="ChEBI" id="CHEBI:33019"/>
        <dbReference type="ChEBI" id="CHEBI:57966"/>
        <dbReference type="ChEBI" id="CHEBI:456215"/>
        <dbReference type="EC" id="6.3.2.1"/>
    </reaction>
</comment>
<comment type="subcellular location">
    <subcellularLocation>
        <location evidence="8">Cytoplasm</location>
    </subcellularLocation>
</comment>
<evidence type="ECO:0000256" key="6">
    <source>
        <dbReference type="ARBA" id="ARBA00022840"/>
    </source>
</evidence>
<name>A0A4R2RP15_9RHOB</name>
<keyword evidence="6 8" id="KW-0067">ATP-binding</keyword>
<keyword evidence="4 8" id="KW-0566">Pantothenate biosynthesis</keyword>